<organism evidence="1 2">
    <name type="scientific">Phellinidium pouzarii</name>
    <dbReference type="NCBI Taxonomy" id="167371"/>
    <lineage>
        <taxon>Eukaryota</taxon>
        <taxon>Fungi</taxon>
        <taxon>Dikarya</taxon>
        <taxon>Basidiomycota</taxon>
        <taxon>Agaricomycotina</taxon>
        <taxon>Agaricomycetes</taxon>
        <taxon>Hymenochaetales</taxon>
        <taxon>Hymenochaetaceae</taxon>
        <taxon>Phellinidium</taxon>
    </lineage>
</organism>
<proteinExistence type="predicted"/>
<name>A0A4S4L2S7_9AGAM</name>
<evidence type="ECO:0000313" key="2">
    <source>
        <dbReference type="Proteomes" id="UP000308199"/>
    </source>
</evidence>
<gene>
    <name evidence="1" type="ORF">EW145_g5048</name>
</gene>
<evidence type="ECO:0000313" key="1">
    <source>
        <dbReference type="EMBL" id="THH05091.1"/>
    </source>
</evidence>
<keyword evidence="2" id="KW-1185">Reference proteome</keyword>
<dbReference type="AlphaFoldDB" id="A0A4S4L2S7"/>
<dbReference type="EMBL" id="SGPK01000287">
    <property type="protein sequence ID" value="THH05091.1"/>
    <property type="molecule type" value="Genomic_DNA"/>
</dbReference>
<accession>A0A4S4L2S7</accession>
<protein>
    <submittedName>
        <fullName evidence="1">Uncharacterized protein</fullName>
    </submittedName>
</protein>
<dbReference type="Proteomes" id="UP000308199">
    <property type="component" value="Unassembled WGS sequence"/>
</dbReference>
<comment type="caution">
    <text evidence="1">The sequence shown here is derived from an EMBL/GenBank/DDBJ whole genome shotgun (WGS) entry which is preliminary data.</text>
</comment>
<reference evidence="1 2" key="1">
    <citation type="submission" date="2019-02" db="EMBL/GenBank/DDBJ databases">
        <title>Genome sequencing of the rare red list fungi Phellinidium pouzarii.</title>
        <authorList>
            <person name="Buettner E."/>
            <person name="Kellner H."/>
        </authorList>
    </citation>
    <scope>NUCLEOTIDE SEQUENCE [LARGE SCALE GENOMIC DNA]</scope>
    <source>
        <strain evidence="1 2">DSM 108285</strain>
    </source>
</reference>
<dbReference type="OrthoDB" id="4062651at2759"/>
<sequence>MAIEFDEEISEMLAANRERERKMNIEDRTIRSPMVHPTQNFAARVRDMREGTSNKNVNLKWFFAMLSRMTMCLERMHLDLKQVHGDVNPMHMLWYTKRSGKTFFMLNDWDSGYTGRLGVEAQSVQSDELGDPYSESEYDKARDYLRTTPKLPGVKAIGGTRMHAILAPWIRSIGDAFTPVPDTDHSWKAIVDCASAVHRLFNVCHILHGDISLQTVCWSTRNDGTVIGVLTDIDDYDPEEIRFREQEWRKKDAARLGLDLGLD</sequence>